<name>A0A3A6QRD0_9EURY</name>
<feature type="transmembrane region" description="Helical" evidence="1">
    <location>
        <begin position="42"/>
        <end position="59"/>
    </location>
</feature>
<organism evidence="3 4">
    <name type="scientific">Halonotius pteroides</name>
    <dbReference type="NCBI Taxonomy" id="268735"/>
    <lineage>
        <taxon>Archaea</taxon>
        <taxon>Methanobacteriati</taxon>
        <taxon>Methanobacteriota</taxon>
        <taxon>Stenosarchaea group</taxon>
        <taxon>Halobacteria</taxon>
        <taxon>Halobacteriales</taxon>
        <taxon>Haloferacaceae</taxon>
        <taxon>Halonotius</taxon>
    </lineage>
</organism>
<evidence type="ECO:0000313" key="3">
    <source>
        <dbReference type="EMBL" id="RJX50837.1"/>
    </source>
</evidence>
<dbReference type="InterPro" id="IPR058432">
    <property type="entry name" value="DUF8119"/>
</dbReference>
<protein>
    <recommendedName>
        <fullName evidence="2">DUF8119 domain-containing protein</fullName>
    </recommendedName>
</protein>
<dbReference type="AlphaFoldDB" id="A0A3A6QRD0"/>
<keyword evidence="4" id="KW-1185">Reference proteome</keyword>
<evidence type="ECO:0000259" key="2">
    <source>
        <dbReference type="Pfam" id="PF26436"/>
    </source>
</evidence>
<dbReference type="Pfam" id="PF26436">
    <property type="entry name" value="DUF8119"/>
    <property type="match status" value="1"/>
</dbReference>
<feature type="transmembrane region" description="Helical" evidence="1">
    <location>
        <begin position="12"/>
        <end position="30"/>
    </location>
</feature>
<sequence>MIVERLYALQTNLLEDIAASAILFIGISLLWEQTPAAWPQPIYYIALAVGLFGYFEAVSPPETADREA</sequence>
<evidence type="ECO:0000256" key="1">
    <source>
        <dbReference type="SAM" id="Phobius"/>
    </source>
</evidence>
<proteinExistence type="predicted"/>
<keyword evidence="1" id="KW-1133">Transmembrane helix</keyword>
<accession>A0A3A6QRD0</accession>
<comment type="caution">
    <text evidence="3">The sequence shown here is derived from an EMBL/GenBank/DDBJ whole genome shotgun (WGS) entry which is preliminary data.</text>
</comment>
<keyword evidence="1" id="KW-0812">Transmembrane</keyword>
<feature type="domain" description="DUF8119" evidence="2">
    <location>
        <begin position="2"/>
        <end position="67"/>
    </location>
</feature>
<evidence type="ECO:0000313" key="4">
    <source>
        <dbReference type="Proteomes" id="UP000281564"/>
    </source>
</evidence>
<gene>
    <name evidence="3" type="ORF">DP106_04380</name>
</gene>
<reference evidence="3 4" key="1">
    <citation type="submission" date="2018-06" db="EMBL/GenBank/DDBJ databases">
        <title>Halonotius sp. F13-13 a new haloarchaeeon isolated from a solar saltern from Isla Cristina, Huelva, Spain.</title>
        <authorList>
            <person name="Duran-Viseras A."/>
            <person name="Sanchez-Porro C."/>
            <person name="Ventosa A."/>
        </authorList>
    </citation>
    <scope>NUCLEOTIDE SEQUENCE [LARGE SCALE GENOMIC DNA]</scope>
    <source>
        <strain evidence="3 4">CECT 7525</strain>
    </source>
</reference>
<dbReference type="EMBL" id="QMDW01000004">
    <property type="protein sequence ID" value="RJX50837.1"/>
    <property type="molecule type" value="Genomic_DNA"/>
</dbReference>
<dbReference type="Proteomes" id="UP000281564">
    <property type="component" value="Unassembled WGS sequence"/>
</dbReference>
<keyword evidence="1" id="KW-0472">Membrane</keyword>